<name>A0A8X6UMZ9_NEPPI</name>
<dbReference type="Proteomes" id="UP000887013">
    <property type="component" value="Unassembled WGS sequence"/>
</dbReference>
<keyword evidence="2" id="KW-1185">Reference proteome</keyword>
<gene>
    <name evidence="1" type="ORF">NPIL_561281</name>
</gene>
<reference evidence="1" key="1">
    <citation type="submission" date="2020-08" db="EMBL/GenBank/DDBJ databases">
        <title>Multicomponent nature underlies the extraordinary mechanical properties of spider dragline silk.</title>
        <authorList>
            <person name="Kono N."/>
            <person name="Nakamura H."/>
            <person name="Mori M."/>
            <person name="Yoshida Y."/>
            <person name="Ohtoshi R."/>
            <person name="Malay A.D."/>
            <person name="Moran D.A.P."/>
            <person name="Tomita M."/>
            <person name="Numata K."/>
            <person name="Arakawa K."/>
        </authorList>
    </citation>
    <scope>NUCLEOTIDE SEQUENCE</scope>
</reference>
<protein>
    <submittedName>
        <fullName evidence="1">Uncharacterized protein</fullName>
    </submittedName>
</protein>
<accession>A0A8X6UMZ9</accession>
<evidence type="ECO:0000313" key="2">
    <source>
        <dbReference type="Proteomes" id="UP000887013"/>
    </source>
</evidence>
<dbReference type="AlphaFoldDB" id="A0A8X6UMZ9"/>
<proteinExistence type="predicted"/>
<evidence type="ECO:0000313" key="1">
    <source>
        <dbReference type="EMBL" id="GFU39322.1"/>
    </source>
</evidence>
<organism evidence="1 2">
    <name type="scientific">Nephila pilipes</name>
    <name type="common">Giant wood spider</name>
    <name type="synonym">Nephila maculata</name>
    <dbReference type="NCBI Taxonomy" id="299642"/>
    <lineage>
        <taxon>Eukaryota</taxon>
        <taxon>Metazoa</taxon>
        <taxon>Ecdysozoa</taxon>
        <taxon>Arthropoda</taxon>
        <taxon>Chelicerata</taxon>
        <taxon>Arachnida</taxon>
        <taxon>Araneae</taxon>
        <taxon>Araneomorphae</taxon>
        <taxon>Entelegynae</taxon>
        <taxon>Araneoidea</taxon>
        <taxon>Nephilidae</taxon>
        <taxon>Nephila</taxon>
    </lineage>
</organism>
<dbReference type="EMBL" id="BMAW01131409">
    <property type="protein sequence ID" value="GFU39322.1"/>
    <property type="molecule type" value="Genomic_DNA"/>
</dbReference>
<comment type="caution">
    <text evidence="1">The sequence shown here is derived from an EMBL/GenBank/DDBJ whole genome shotgun (WGS) entry which is preliminary data.</text>
</comment>
<sequence length="120" mass="13573">MRVSRKASSRTPSHYVTRRGYAVVASRNHRQNNTTYKARTCGRLKDGTCRHERPKVFHMNGSRRASYHEVRMSGSQEIFNQQRKSGCAELAATIEHRTAAKISAGAIRHKDRGEGESSPF</sequence>